<sequence>MEEKGSKSLPLRLPLPGKEDALGLPHEPGSSHRPSVASTGIGEPSSPFVWSPDLTHASSSLPSPKTPTAAEAVLLPPLSHRQQQRKEVIRHGVLISPRTADEAPRGTLMTPAIIHAKEHGKPLPPLKEEHISMLGEFISPFTASLIHEIPKDDMLRMAGPSMHTHDVRFTEDVKQYHLDHPPPPEALKKYPNYENFPLLLSRIHRPTLEPNIKETKHFEHLRGHNEAMLENKWQQELMNQGVSVRETYLHVPNFGRVQAVLTDYPDGTSYPLVTLPKMTPYDILTVLDRQQKAKEMSWMHAFMRCMHKVSCGLF</sequence>
<organism evidence="2 3">
    <name type="scientific">Eimeria brunetti</name>
    <dbReference type="NCBI Taxonomy" id="51314"/>
    <lineage>
        <taxon>Eukaryota</taxon>
        <taxon>Sar</taxon>
        <taxon>Alveolata</taxon>
        <taxon>Apicomplexa</taxon>
        <taxon>Conoidasida</taxon>
        <taxon>Coccidia</taxon>
        <taxon>Eucoccidiorida</taxon>
        <taxon>Eimeriorina</taxon>
        <taxon>Eimeriidae</taxon>
        <taxon>Eimeria</taxon>
    </lineage>
</organism>
<accession>U6LER6</accession>
<feature type="region of interest" description="Disordered" evidence="1">
    <location>
        <begin position="1"/>
        <end position="67"/>
    </location>
</feature>
<dbReference type="Proteomes" id="UP000030750">
    <property type="component" value="Unassembled WGS sequence"/>
</dbReference>
<protein>
    <submittedName>
        <fullName evidence="2">Uncharacterized protein</fullName>
    </submittedName>
</protein>
<evidence type="ECO:0000256" key="1">
    <source>
        <dbReference type="SAM" id="MobiDB-lite"/>
    </source>
</evidence>
<keyword evidence="3" id="KW-1185">Reference proteome</keyword>
<evidence type="ECO:0000313" key="2">
    <source>
        <dbReference type="EMBL" id="CDJ47728.1"/>
    </source>
</evidence>
<reference evidence="2" key="1">
    <citation type="submission" date="2013-10" db="EMBL/GenBank/DDBJ databases">
        <title>Genomic analysis of the causative agents of coccidiosis in chickens.</title>
        <authorList>
            <person name="Reid A.J."/>
            <person name="Blake D."/>
            <person name="Billington K."/>
            <person name="Browne H."/>
            <person name="Dunn M."/>
            <person name="Hung S."/>
            <person name="Kawahara F."/>
            <person name="Miranda-Saavedra D."/>
            <person name="Mourier T."/>
            <person name="Nagra H."/>
            <person name="Otto T.D."/>
            <person name="Rawlings N."/>
            <person name="Sanchez A."/>
            <person name="Sanders M."/>
            <person name="Subramaniam C."/>
            <person name="Tay Y."/>
            <person name="Dear P."/>
            <person name="Doerig C."/>
            <person name="Gruber A."/>
            <person name="Parkinson J."/>
            <person name="Shirley M."/>
            <person name="Wan K.L."/>
            <person name="Berriman M."/>
            <person name="Tomley F."/>
            <person name="Pain A."/>
        </authorList>
    </citation>
    <scope>NUCLEOTIDE SEQUENCE [LARGE SCALE GENOMIC DNA]</scope>
    <source>
        <strain evidence="2">Houghton</strain>
    </source>
</reference>
<dbReference type="EMBL" id="HG710837">
    <property type="protein sequence ID" value="CDJ47728.1"/>
    <property type="molecule type" value="Genomic_DNA"/>
</dbReference>
<name>U6LER6_9EIME</name>
<gene>
    <name evidence="2" type="ORF">EBH_0017480</name>
</gene>
<dbReference type="OrthoDB" id="329639at2759"/>
<reference evidence="2" key="2">
    <citation type="submission" date="2013-10" db="EMBL/GenBank/DDBJ databases">
        <authorList>
            <person name="Aslett M."/>
        </authorList>
    </citation>
    <scope>NUCLEOTIDE SEQUENCE [LARGE SCALE GENOMIC DNA]</scope>
    <source>
        <strain evidence="2">Houghton</strain>
    </source>
</reference>
<proteinExistence type="predicted"/>
<dbReference type="VEuPathDB" id="ToxoDB:EBH_0017480"/>
<evidence type="ECO:0000313" key="3">
    <source>
        <dbReference type="Proteomes" id="UP000030750"/>
    </source>
</evidence>
<dbReference type="AlphaFoldDB" id="U6LER6"/>